<dbReference type="Gene3D" id="3.80.10.10">
    <property type="entry name" value="Ribonuclease Inhibitor"/>
    <property type="match status" value="1"/>
</dbReference>
<dbReference type="PANTHER" id="PTHR38926">
    <property type="entry name" value="F-BOX DOMAIN CONTAINING PROTEIN, EXPRESSED"/>
    <property type="match status" value="1"/>
</dbReference>
<dbReference type="InterPro" id="IPR032675">
    <property type="entry name" value="LRR_dom_sf"/>
</dbReference>
<dbReference type="InterPro" id="IPR001810">
    <property type="entry name" value="F-box_dom"/>
</dbReference>
<dbReference type="VEuPathDB" id="FungiDB:RhiirFUN_014666"/>
<evidence type="ECO:0000259" key="1">
    <source>
        <dbReference type="Pfam" id="PF12937"/>
    </source>
</evidence>
<sequence length="502" mass="58303">MSCQLPDDCLEEIFEFLETDKFTLYSCLLVNRLWCKISVRILWRNTFDLIYHEKSSNIYPSILSTLIACLPDESKNLLYNNGISISPPTSKPLLFNYASFFKTLTILGISRMIASVLKDKLSLISKDKNSLVVNEIIKMFANQIPSLKKLNYYHLYYYNNHKFNISFPQFPGMNDLSELCCKSDLPSDFFYQLTQICHNLQSISVDFSSSIKDELKELISSQNNLKNFNLSAFNGGSWNDIIPVITEHSHTITKLKFRSNDNNSSFSFISSFSNLQELLFSFLDGVLEDFRRLQYVNFPKLQILKIPYKRPKPEYVINFLENNGKNLKKFYTSENDRDLSLSIAQFCPNLTSLFIVFNDGELDILKTILINCQYLESIKIRCGKDCLSEKEVLETVAKYSPNNFRELKIHHHITCSDASPNDLESFFMCWERRTPKKLLSFIIIGELPFTIIGSMEYHLYCGYNSFEALKVIEKYKNLGTIKFVTKSEGEVDEKEEDQYRHS</sequence>
<dbReference type="VEuPathDB" id="FungiDB:RhiirA1_465177"/>
<accession>A0A2I1HGJ5</accession>
<keyword evidence="3" id="KW-1185">Reference proteome</keyword>
<protein>
    <recommendedName>
        <fullName evidence="1">F-box domain-containing protein</fullName>
    </recommendedName>
</protein>
<dbReference type="SUPFAM" id="SSF81383">
    <property type="entry name" value="F-box domain"/>
    <property type="match status" value="1"/>
</dbReference>
<dbReference type="Pfam" id="PF12937">
    <property type="entry name" value="F-box-like"/>
    <property type="match status" value="1"/>
</dbReference>
<evidence type="ECO:0000313" key="3">
    <source>
        <dbReference type="Proteomes" id="UP000234323"/>
    </source>
</evidence>
<dbReference type="Proteomes" id="UP000234323">
    <property type="component" value="Unassembled WGS sequence"/>
</dbReference>
<proteinExistence type="predicted"/>
<feature type="domain" description="F-box" evidence="1">
    <location>
        <begin position="3"/>
        <end position="46"/>
    </location>
</feature>
<dbReference type="EMBL" id="LLXI01002799">
    <property type="protein sequence ID" value="PKY57999.1"/>
    <property type="molecule type" value="Genomic_DNA"/>
</dbReference>
<gene>
    <name evidence="2" type="ORF">RhiirA4_479516</name>
</gene>
<evidence type="ECO:0000313" key="2">
    <source>
        <dbReference type="EMBL" id="PKY57999.1"/>
    </source>
</evidence>
<dbReference type="AlphaFoldDB" id="A0A2I1HGJ5"/>
<comment type="caution">
    <text evidence="2">The sequence shown here is derived from an EMBL/GenBank/DDBJ whole genome shotgun (WGS) entry which is preliminary data.</text>
</comment>
<name>A0A2I1HGJ5_9GLOM</name>
<dbReference type="InterPro" id="IPR036047">
    <property type="entry name" value="F-box-like_dom_sf"/>
</dbReference>
<reference evidence="2 3" key="1">
    <citation type="submission" date="2015-10" db="EMBL/GenBank/DDBJ databases">
        <title>Genome analyses suggest a sexual origin of heterokaryosis in a supposedly ancient asexual fungus.</title>
        <authorList>
            <person name="Ropars J."/>
            <person name="Sedzielewska K."/>
            <person name="Noel J."/>
            <person name="Charron P."/>
            <person name="Farinelli L."/>
            <person name="Marton T."/>
            <person name="Kruger M."/>
            <person name="Pelin A."/>
            <person name="Brachmann A."/>
            <person name="Corradi N."/>
        </authorList>
    </citation>
    <scope>NUCLEOTIDE SEQUENCE [LARGE SCALE GENOMIC DNA]</scope>
    <source>
        <strain evidence="2 3">A4</strain>
    </source>
</reference>
<dbReference type="SUPFAM" id="SSF52047">
    <property type="entry name" value="RNI-like"/>
    <property type="match status" value="1"/>
</dbReference>
<dbReference type="PANTHER" id="PTHR38926:SF5">
    <property type="entry name" value="F-BOX AND LEUCINE-RICH REPEAT PROTEIN 6"/>
    <property type="match status" value="1"/>
</dbReference>
<organism evidence="2 3">
    <name type="scientific">Rhizophagus irregularis</name>
    <dbReference type="NCBI Taxonomy" id="588596"/>
    <lineage>
        <taxon>Eukaryota</taxon>
        <taxon>Fungi</taxon>
        <taxon>Fungi incertae sedis</taxon>
        <taxon>Mucoromycota</taxon>
        <taxon>Glomeromycotina</taxon>
        <taxon>Glomeromycetes</taxon>
        <taxon>Glomerales</taxon>
        <taxon>Glomeraceae</taxon>
        <taxon>Rhizophagus</taxon>
    </lineage>
</organism>